<evidence type="ECO:0000313" key="1">
    <source>
        <dbReference type="EMBL" id="MBZ6152210.1"/>
    </source>
</evidence>
<dbReference type="NCBIfam" id="TIGR04363">
    <property type="entry name" value="LD_lanti_pre"/>
    <property type="match status" value="1"/>
</dbReference>
<sequence>MSIPTCQPPRPAAAVAEPLPAEEWELDTTVTRAPVPIVEACGTGDGCAKTCASSCASS</sequence>
<name>A0ABS7W2K7_STROV</name>
<protein>
    <submittedName>
        <fullName evidence="1">FxLD family lanthipeptide</fullName>
    </submittedName>
</protein>
<proteinExistence type="predicted"/>
<dbReference type="EMBL" id="JAHSTP010000004">
    <property type="protein sequence ID" value="MBZ6152210.1"/>
    <property type="molecule type" value="Genomic_DNA"/>
</dbReference>
<evidence type="ECO:0000313" key="2">
    <source>
        <dbReference type="Proteomes" id="UP000758701"/>
    </source>
</evidence>
<dbReference type="Proteomes" id="UP000758701">
    <property type="component" value="Unassembled WGS sequence"/>
</dbReference>
<dbReference type="RefSeq" id="WP_224289644.1">
    <property type="nucleotide sequence ID" value="NZ_JAHSST010000012.1"/>
</dbReference>
<dbReference type="InterPro" id="IPR027575">
    <property type="entry name" value="LD_lanti_pre"/>
</dbReference>
<gene>
    <name evidence="1" type="primary">fxlA</name>
    <name evidence="1" type="ORF">KVH32_13720</name>
</gene>
<keyword evidence="2" id="KW-1185">Reference proteome</keyword>
<reference evidence="1 2" key="1">
    <citation type="submission" date="2021-06" db="EMBL/GenBank/DDBJ databases">
        <title>Ecological speciation of a Streptomyces species isolated from different habitats and geographic origins.</title>
        <authorList>
            <person name="Wang J."/>
        </authorList>
    </citation>
    <scope>NUCLEOTIDE SEQUENCE [LARGE SCALE GENOMIC DNA]</scope>
    <source>
        <strain evidence="1 2">FXJ8.012</strain>
    </source>
</reference>
<accession>A0ABS7W2K7</accession>
<comment type="caution">
    <text evidence="1">The sequence shown here is derived from an EMBL/GenBank/DDBJ whole genome shotgun (WGS) entry which is preliminary data.</text>
</comment>
<organism evidence="1 2">
    <name type="scientific">Streptomyces olivaceus</name>
    <dbReference type="NCBI Taxonomy" id="47716"/>
    <lineage>
        <taxon>Bacteria</taxon>
        <taxon>Bacillati</taxon>
        <taxon>Actinomycetota</taxon>
        <taxon>Actinomycetes</taxon>
        <taxon>Kitasatosporales</taxon>
        <taxon>Streptomycetaceae</taxon>
        <taxon>Streptomyces</taxon>
    </lineage>
</organism>